<dbReference type="Gene3D" id="3.20.20.140">
    <property type="entry name" value="Metal-dependent hydrolases"/>
    <property type="match status" value="1"/>
</dbReference>
<accession>A0AAQ4CPE6</accession>
<dbReference type="RefSeq" id="WP_229571660.1">
    <property type="nucleotide sequence ID" value="NZ_AP025226.1"/>
</dbReference>
<name>A0AAQ4CPE6_9CREN</name>
<proteinExistence type="predicted"/>
<organism evidence="1 2">
    <name type="scientific">Saccharolobus caldissimus</name>
    <dbReference type="NCBI Taxonomy" id="1702097"/>
    <lineage>
        <taxon>Archaea</taxon>
        <taxon>Thermoproteota</taxon>
        <taxon>Thermoprotei</taxon>
        <taxon>Sulfolobales</taxon>
        <taxon>Sulfolobaceae</taxon>
        <taxon>Saccharolobus</taxon>
    </lineage>
</organism>
<protein>
    <submittedName>
        <fullName evidence="1">RNase P p30-like protein</fullName>
    </submittedName>
</protein>
<gene>
    <name evidence="1" type="ORF">SACC_06940</name>
</gene>
<dbReference type="KEGG" id="scas:SACC_06940"/>
<reference evidence="1 2" key="1">
    <citation type="journal article" date="2022" name="Microbiol. Resour. Announc.">
        <title>Complete Genome Sequence of the Hyperthermophilic and Acidophilic Archaeon Saccharolobus caldissimus Strain HS-3T.</title>
        <authorList>
            <person name="Sakai H.D."/>
            <person name="Kurosawa N."/>
        </authorList>
    </citation>
    <scope>NUCLEOTIDE SEQUENCE [LARGE SCALE GENOMIC DNA]</scope>
    <source>
        <strain evidence="1 2">JCM32116</strain>
    </source>
</reference>
<dbReference type="Proteomes" id="UP001319921">
    <property type="component" value="Chromosome"/>
</dbReference>
<evidence type="ECO:0000313" key="1">
    <source>
        <dbReference type="EMBL" id="BDB97677.1"/>
    </source>
</evidence>
<dbReference type="SUPFAM" id="SSF89550">
    <property type="entry name" value="PHP domain-like"/>
    <property type="match status" value="1"/>
</dbReference>
<dbReference type="AlphaFoldDB" id="A0AAQ4CPE6"/>
<dbReference type="GeneID" id="68865428"/>
<sequence length="185" mass="21349">MLVIESCILNSNLFPYAKKIGYNLVFSEDGLVGIKRVTFSVENGNHLKKILKGISREHILVFVKPLSIDSLKYAIINKRVNAIVLDDENSKIFRKTMLNLIRTHNKFVEVPLKSSKALIYKAILFSYKWIPNVIFSSYAKNFNELWNPISKISYLTILGADEEEAYKFVILNPIRLLYEFNSINN</sequence>
<keyword evidence="2" id="KW-1185">Reference proteome</keyword>
<dbReference type="InterPro" id="IPR016195">
    <property type="entry name" value="Pol/histidinol_Pase-like"/>
</dbReference>
<evidence type="ECO:0000313" key="2">
    <source>
        <dbReference type="Proteomes" id="UP001319921"/>
    </source>
</evidence>
<dbReference type="EMBL" id="AP025226">
    <property type="protein sequence ID" value="BDB97677.1"/>
    <property type="molecule type" value="Genomic_DNA"/>
</dbReference>